<dbReference type="InterPro" id="IPR010998">
    <property type="entry name" value="Integrase_recombinase_N"/>
</dbReference>
<dbReference type="SUPFAM" id="SSF47823">
    <property type="entry name" value="lambda integrase-like, N-terminal domain"/>
    <property type="match status" value="1"/>
</dbReference>
<dbReference type="EMBL" id="JABXJJ020000100">
    <property type="protein sequence ID" value="MDI5974545.1"/>
    <property type="molecule type" value="Genomic_DNA"/>
</dbReference>
<dbReference type="PROSITE" id="PS51900">
    <property type="entry name" value="CB"/>
    <property type="match status" value="1"/>
</dbReference>
<dbReference type="Pfam" id="PF02899">
    <property type="entry name" value="Phage_int_SAM_1"/>
    <property type="match status" value="1"/>
</dbReference>
<feature type="domain" description="Core-binding (CB)" evidence="3">
    <location>
        <begin position="1"/>
        <end position="67"/>
    </location>
</feature>
<dbReference type="AlphaFoldDB" id="A0AA90HAU5"/>
<sequence length="99" mass="11077">MPENTRRAYARQLDRFGAWCTGHRVTALPAEPETLAEYVDHLADLDQAPASIEQAVAVIRTAHRVSGYKGQPDTEAALRVLKTHRRQRAENGQSGFIHE</sequence>
<protein>
    <submittedName>
        <fullName evidence="4">Site-specific integrase</fullName>
    </submittedName>
</protein>
<keyword evidence="1 2" id="KW-0238">DNA-binding</keyword>
<gene>
    <name evidence="4" type="ORF">POF50_035270</name>
</gene>
<dbReference type="RefSeq" id="WP_271318693.1">
    <property type="nucleotide sequence ID" value="NZ_JABXJJ020000100.1"/>
</dbReference>
<comment type="caution">
    <text evidence="4">The sequence shown here is derived from an EMBL/GenBank/DDBJ whole genome shotgun (WGS) entry which is preliminary data.</text>
</comment>
<evidence type="ECO:0000256" key="1">
    <source>
        <dbReference type="ARBA" id="ARBA00023125"/>
    </source>
</evidence>
<dbReference type="Gene3D" id="1.10.150.130">
    <property type="match status" value="1"/>
</dbReference>
<accession>A0AA90HAU5</accession>
<evidence type="ECO:0000256" key="2">
    <source>
        <dbReference type="PROSITE-ProRule" id="PRU01248"/>
    </source>
</evidence>
<name>A0AA90HAU5_9ACTN</name>
<reference evidence="4" key="1">
    <citation type="submission" date="2023-05" db="EMBL/GenBank/DDBJ databases">
        <title>Streptantibioticus silvisoli sp. nov., acidotolerant actinomycetes 1 from pine litter.</title>
        <authorList>
            <person name="Swiecimska M."/>
            <person name="Golinska P."/>
            <person name="Sangal V."/>
            <person name="Wachnowicz B."/>
            <person name="Goodfellow M."/>
        </authorList>
    </citation>
    <scope>NUCLEOTIDE SEQUENCE</scope>
    <source>
        <strain evidence="4">SL13</strain>
    </source>
</reference>
<evidence type="ECO:0000313" key="4">
    <source>
        <dbReference type="EMBL" id="MDI5974545.1"/>
    </source>
</evidence>
<dbReference type="GO" id="GO:0015074">
    <property type="term" value="P:DNA integration"/>
    <property type="evidence" value="ECO:0007669"/>
    <property type="project" value="InterPro"/>
</dbReference>
<evidence type="ECO:0000259" key="3">
    <source>
        <dbReference type="PROSITE" id="PS51900"/>
    </source>
</evidence>
<dbReference type="InterPro" id="IPR004107">
    <property type="entry name" value="Integrase_SAM-like_N"/>
</dbReference>
<dbReference type="InterPro" id="IPR044068">
    <property type="entry name" value="CB"/>
</dbReference>
<dbReference type="GO" id="GO:0003677">
    <property type="term" value="F:DNA binding"/>
    <property type="evidence" value="ECO:0007669"/>
    <property type="project" value="UniProtKB-UniRule"/>
</dbReference>
<proteinExistence type="predicted"/>
<organism evidence="4">
    <name type="scientific">Streptantibioticus silvisoli</name>
    <dbReference type="NCBI Taxonomy" id="2705255"/>
    <lineage>
        <taxon>Bacteria</taxon>
        <taxon>Bacillati</taxon>
        <taxon>Actinomycetota</taxon>
        <taxon>Actinomycetes</taxon>
        <taxon>Kitasatosporales</taxon>
        <taxon>Streptomycetaceae</taxon>
        <taxon>Streptantibioticus</taxon>
    </lineage>
</organism>